<sequence length="421" mass="46070">MALPQERKACAPCARSKRKCGRELPICARCHDRGIDCTYPPPKPSCWVLMTPPGPATPPAIVNTPTPAPSVGKTISPPRQLPSPPEQKEPSPPASLPSPPDRSPPAPGQEPPARCLTLSDLQSAWFLTPETWDVHHVPDSLAQPFVQNADGIVHRFVSHIQSMVSDWAVKGHSTFIHARLYRARMPRPAQDAFTALAAYLTRTPQTQRAVLSIIGDRLAELVDSGTKTDPTTLGVMAHLARVHALVTYTVVALFDGDVRLRHTAETRLGMLGVWSYQMLAAARVAALDGRLLRGNLLNDGDDSSGDLSQADAFWHAWVLAESVRRTWMIAAGVRVAYRTLQDGVVRCGGGLMFTTRNGVWDAPSAWAWAKLCAESDVGFLPQAQTKRLFSEKNPGDIDEFGKVMLEVTYGTNKMESWGVWH</sequence>
<dbReference type="InterPro" id="IPR001138">
    <property type="entry name" value="Zn2Cys6_DnaBD"/>
</dbReference>
<dbReference type="PROSITE" id="PS50048">
    <property type="entry name" value="ZN2_CY6_FUNGAL_2"/>
    <property type="match status" value="1"/>
</dbReference>
<comment type="caution">
    <text evidence="4">The sequence shown here is derived from an EMBL/GenBank/DDBJ whole genome shotgun (WGS) entry which is preliminary data.</text>
</comment>
<dbReference type="PRINTS" id="PR00755">
    <property type="entry name" value="AFLATOXINBRP"/>
</dbReference>
<dbReference type="GO" id="GO:0008270">
    <property type="term" value="F:zinc ion binding"/>
    <property type="evidence" value="ECO:0007669"/>
    <property type="project" value="InterPro"/>
</dbReference>
<proteinExistence type="predicted"/>
<dbReference type="Pfam" id="PF00172">
    <property type="entry name" value="Zn_clus"/>
    <property type="match status" value="1"/>
</dbReference>
<evidence type="ECO:0000313" key="4">
    <source>
        <dbReference type="EMBL" id="KAK1752794.1"/>
    </source>
</evidence>
<feature type="compositionally biased region" description="Pro residues" evidence="2">
    <location>
        <begin position="79"/>
        <end position="110"/>
    </location>
</feature>
<name>A0AAJ0B8N5_9PEZI</name>
<accession>A0AAJ0B8N5</accession>
<evidence type="ECO:0000313" key="5">
    <source>
        <dbReference type="Proteomes" id="UP001239445"/>
    </source>
</evidence>
<reference evidence="4" key="1">
    <citation type="submission" date="2023-06" db="EMBL/GenBank/DDBJ databases">
        <title>Genome-scale phylogeny and comparative genomics of the fungal order Sordariales.</title>
        <authorList>
            <consortium name="Lawrence Berkeley National Laboratory"/>
            <person name="Hensen N."/>
            <person name="Bonometti L."/>
            <person name="Westerberg I."/>
            <person name="Brannstrom I.O."/>
            <person name="Guillou S."/>
            <person name="Cros-Aarteil S."/>
            <person name="Calhoun S."/>
            <person name="Haridas S."/>
            <person name="Kuo A."/>
            <person name="Mondo S."/>
            <person name="Pangilinan J."/>
            <person name="Riley R."/>
            <person name="Labutti K."/>
            <person name="Andreopoulos B."/>
            <person name="Lipzen A."/>
            <person name="Chen C."/>
            <person name="Yanf M."/>
            <person name="Daum C."/>
            <person name="Ng V."/>
            <person name="Clum A."/>
            <person name="Steindorff A."/>
            <person name="Ohm R."/>
            <person name="Martin F."/>
            <person name="Silar P."/>
            <person name="Natvig D."/>
            <person name="Lalanne C."/>
            <person name="Gautier V."/>
            <person name="Ament-Velasquez S.L."/>
            <person name="Kruys A."/>
            <person name="Hutchinson M.I."/>
            <person name="Powell A.J."/>
            <person name="Barry K."/>
            <person name="Miller A.N."/>
            <person name="Grigoriev I.V."/>
            <person name="Debuchy R."/>
            <person name="Gladieux P."/>
            <person name="Thoren M.H."/>
            <person name="Johannesson H."/>
        </authorList>
    </citation>
    <scope>NUCLEOTIDE SEQUENCE</scope>
    <source>
        <strain evidence="4">PSN4</strain>
    </source>
</reference>
<dbReference type="SUPFAM" id="SSF57701">
    <property type="entry name" value="Zn2/Cys6 DNA-binding domain"/>
    <property type="match status" value="1"/>
</dbReference>
<evidence type="ECO:0000256" key="2">
    <source>
        <dbReference type="SAM" id="MobiDB-lite"/>
    </source>
</evidence>
<feature type="region of interest" description="Disordered" evidence="2">
    <location>
        <begin position="50"/>
        <end position="114"/>
    </location>
</feature>
<dbReference type="InterPro" id="IPR036864">
    <property type="entry name" value="Zn2-C6_fun-type_DNA-bd_sf"/>
</dbReference>
<evidence type="ECO:0000259" key="3">
    <source>
        <dbReference type="PROSITE" id="PS50048"/>
    </source>
</evidence>
<dbReference type="AlphaFoldDB" id="A0AAJ0B8N5"/>
<dbReference type="PROSITE" id="PS00463">
    <property type="entry name" value="ZN2_CY6_FUNGAL_1"/>
    <property type="match status" value="1"/>
</dbReference>
<gene>
    <name evidence="4" type="ORF">QBC47DRAFT_416412</name>
</gene>
<dbReference type="Gene3D" id="4.10.240.10">
    <property type="entry name" value="Zn(2)-C6 fungal-type DNA-binding domain"/>
    <property type="match status" value="1"/>
</dbReference>
<dbReference type="GO" id="GO:0000981">
    <property type="term" value="F:DNA-binding transcription factor activity, RNA polymerase II-specific"/>
    <property type="evidence" value="ECO:0007669"/>
    <property type="project" value="InterPro"/>
</dbReference>
<dbReference type="PANTHER" id="PTHR37534">
    <property type="entry name" value="TRANSCRIPTIONAL ACTIVATOR PROTEIN UGA3"/>
    <property type="match status" value="1"/>
</dbReference>
<dbReference type="SMART" id="SM00066">
    <property type="entry name" value="GAL4"/>
    <property type="match status" value="1"/>
</dbReference>
<organism evidence="4 5">
    <name type="scientific">Echria macrotheca</name>
    <dbReference type="NCBI Taxonomy" id="438768"/>
    <lineage>
        <taxon>Eukaryota</taxon>
        <taxon>Fungi</taxon>
        <taxon>Dikarya</taxon>
        <taxon>Ascomycota</taxon>
        <taxon>Pezizomycotina</taxon>
        <taxon>Sordariomycetes</taxon>
        <taxon>Sordariomycetidae</taxon>
        <taxon>Sordariales</taxon>
        <taxon>Schizotheciaceae</taxon>
        <taxon>Echria</taxon>
    </lineage>
</organism>
<keyword evidence="1" id="KW-0539">Nucleus</keyword>
<keyword evidence="5" id="KW-1185">Reference proteome</keyword>
<protein>
    <recommendedName>
        <fullName evidence="3">Zn(2)-C6 fungal-type domain-containing protein</fullName>
    </recommendedName>
</protein>
<feature type="domain" description="Zn(2)-C6 fungal-type" evidence="3">
    <location>
        <begin position="9"/>
        <end position="39"/>
    </location>
</feature>
<evidence type="ECO:0000256" key="1">
    <source>
        <dbReference type="ARBA" id="ARBA00023242"/>
    </source>
</evidence>
<dbReference type="Proteomes" id="UP001239445">
    <property type="component" value="Unassembled WGS sequence"/>
</dbReference>
<dbReference type="CDD" id="cd00067">
    <property type="entry name" value="GAL4"/>
    <property type="match status" value="1"/>
</dbReference>
<dbReference type="PANTHER" id="PTHR37534:SF46">
    <property type="entry name" value="ZN(II)2CYS6 TRANSCRIPTION FACTOR (EUROFUNG)"/>
    <property type="match status" value="1"/>
</dbReference>
<dbReference type="EMBL" id="MU839839">
    <property type="protein sequence ID" value="KAK1752794.1"/>
    <property type="molecule type" value="Genomic_DNA"/>
</dbReference>